<accession>A0AC34FWA3</accession>
<protein>
    <submittedName>
        <fullName evidence="2">Uncharacterized protein</fullName>
    </submittedName>
</protein>
<name>A0AC34FWA3_9BILA</name>
<evidence type="ECO:0000313" key="1">
    <source>
        <dbReference type="Proteomes" id="UP000887579"/>
    </source>
</evidence>
<proteinExistence type="predicted"/>
<sequence>MDNSRILNNIEEPLVFTEFRIYFTKMEDAQPNPVKIEPKEELEDILADAEPSSTSAEVVADIKPVIVKVQENEEELEEIDIMGTSDNEEAAQMSSSNGSVGRNENRNKQVSFVHPSVASSSSSSRMHPPTRVAIPIKTRITKKTAKTKTKYVRDANKRDMTFNTQDYNYMEDELFFKKEEIPLPFEDVRLYEHGLEQRPLGEQRYEQRPLGEQRYVVDAIANAFAILQQEARKIQGQLRALNARSGRIRKQIDREEEAIARGEDPTEVPRSSKGLLEGEMMIPVKPAPTSWCNNRRKKKVIRRRPQATNNGAGFGHDEENSDYE</sequence>
<dbReference type="WBParaSite" id="ES5_v2.g21266.t1">
    <property type="protein sequence ID" value="ES5_v2.g21266.t1"/>
    <property type="gene ID" value="ES5_v2.g21266"/>
</dbReference>
<dbReference type="Proteomes" id="UP000887579">
    <property type="component" value="Unplaced"/>
</dbReference>
<reference evidence="2" key="1">
    <citation type="submission" date="2022-11" db="UniProtKB">
        <authorList>
            <consortium name="WormBaseParasite"/>
        </authorList>
    </citation>
    <scope>IDENTIFICATION</scope>
</reference>
<evidence type="ECO:0000313" key="2">
    <source>
        <dbReference type="WBParaSite" id="ES5_v2.g21266.t1"/>
    </source>
</evidence>
<organism evidence="1 2">
    <name type="scientific">Panagrolaimus sp. ES5</name>
    <dbReference type="NCBI Taxonomy" id="591445"/>
    <lineage>
        <taxon>Eukaryota</taxon>
        <taxon>Metazoa</taxon>
        <taxon>Ecdysozoa</taxon>
        <taxon>Nematoda</taxon>
        <taxon>Chromadorea</taxon>
        <taxon>Rhabditida</taxon>
        <taxon>Tylenchina</taxon>
        <taxon>Panagrolaimomorpha</taxon>
        <taxon>Panagrolaimoidea</taxon>
        <taxon>Panagrolaimidae</taxon>
        <taxon>Panagrolaimus</taxon>
    </lineage>
</organism>